<dbReference type="EMBL" id="JACHEA010000001">
    <property type="protein sequence ID" value="MBB5341525.1"/>
    <property type="molecule type" value="Genomic_DNA"/>
</dbReference>
<dbReference type="Proteomes" id="UP000569005">
    <property type="component" value="Unassembled WGS sequence"/>
</dbReference>
<reference evidence="1" key="1">
    <citation type="submission" date="2020-08" db="EMBL/GenBank/DDBJ databases">
        <title>Genomic Encyclopedia of Type Strains, Phase IV (KMG-V): Genome sequencing to study the core and pangenomes of soil and plant-associated prokaryotes.</title>
        <authorList>
            <person name="Whitman W."/>
        </authorList>
    </citation>
    <scope>NUCLEOTIDE SEQUENCE</scope>
    <source>
        <strain evidence="1">M8UP15</strain>
    </source>
</reference>
<evidence type="ECO:0000313" key="2">
    <source>
        <dbReference type="Proteomes" id="UP000569005"/>
    </source>
</evidence>
<evidence type="ECO:0000313" key="1">
    <source>
        <dbReference type="EMBL" id="MBB5341525.1"/>
    </source>
</evidence>
<sequence length="51" mass="5716">MNGTMLDGYQFLGVESGTCHFLPANFIRPNSLYGHTYFATFTGRVVGTIRR</sequence>
<organism evidence="1 2">
    <name type="scientific">Tunturiibacter gelidiferens</name>
    <dbReference type="NCBI Taxonomy" id="3069689"/>
    <lineage>
        <taxon>Bacteria</taxon>
        <taxon>Pseudomonadati</taxon>
        <taxon>Acidobacteriota</taxon>
        <taxon>Terriglobia</taxon>
        <taxon>Terriglobales</taxon>
        <taxon>Acidobacteriaceae</taxon>
        <taxon>Tunturiibacter</taxon>
    </lineage>
</organism>
<accession>A0ACC5P484</accession>
<comment type="caution">
    <text evidence="1">The sequence shown here is derived from an EMBL/GenBank/DDBJ whole genome shotgun (WGS) entry which is preliminary data.</text>
</comment>
<gene>
    <name evidence="1" type="ORF">HDF13_003858</name>
</gene>
<name>A0ACC5P484_9BACT</name>
<keyword evidence="2" id="KW-1185">Reference proteome</keyword>
<proteinExistence type="predicted"/>
<protein>
    <submittedName>
        <fullName evidence="1">Uncharacterized protein</fullName>
    </submittedName>
</protein>